<feature type="transmembrane region" description="Helical" evidence="1">
    <location>
        <begin position="127"/>
        <end position="145"/>
    </location>
</feature>
<dbReference type="PANTHER" id="PTHR20992:SF9">
    <property type="entry name" value="AT15442P-RELATED"/>
    <property type="match status" value="1"/>
</dbReference>
<keyword evidence="1" id="KW-0812">Transmembrane</keyword>
<dbReference type="InterPro" id="IPR005240">
    <property type="entry name" value="DUF389"/>
</dbReference>
<evidence type="ECO:0008006" key="4">
    <source>
        <dbReference type="Google" id="ProtNLM"/>
    </source>
</evidence>
<sequence>MSLINQWLADKRKHINYDDVISSVYREVEPSTGYFFQLVVANFIALTGLLTNSGPVIIGAMLISPLMSPILNVGFAFITADRFVWRKSLIIIGISITATILLSATATYLSPLNDVTSEIIARTKPNVYDLIVAFLSGIVGAHAICTKKNYLTIVPGVAIATAVIPPLSVTGYGIGVYNLDISMGGFFLFFTNFVAIIISTCWVFFFYGFSPALISNVDVSVKKRLVFLFIILWLISVPLVYTLKKSILEIKDTKEIHKILQDDFNKTRKSRLVSFTYKTGVDGKLEVNAVVNTVDYIKDVEVENVVKRLKLYLKKDTDLYVEQVKVQPGGLKDEVQAIPKPPVVVSVPQRHPADIVRQSKEDILRVIKETLKGLEGIISPSPILDFSVVLDARDSGILFVVKSKRDKAFSDEELLFLDRWLSNQLKLNVRLKIDTEPFVQPLLFKRWDSALSDEMSAAILTLKDVYGRTPGIKISVEAFPEHKNAIKQSQQRLRAVREILTAQCNIPADVIESKVSSQVVKLPIVRITVVSSQETVQQ</sequence>
<evidence type="ECO:0000256" key="1">
    <source>
        <dbReference type="SAM" id="Phobius"/>
    </source>
</evidence>
<dbReference type="Proteomes" id="UP000033423">
    <property type="component" value="Unassembled WGS sequence"/>
</dbReference>
<evidence type="ECO:0000313" key="3">
    <source>
        <dbReference type="Proteomes" id="UP000033423"/>
    </source>
</evidence>
<name>A0A0F3GLB1_9BACT</name>
<dbReference type="Pfam" id="PF04087">
    <property type="entry name" value="DUF389"/>
    <property type="match status" value="1"/>
</dbReference>
<feature type="transmembrane region" description="Helical" evidence="1">
    <location>
        <begin position="225"/>
        <end position="243"/>
    </location>
</feature>
<comment type="caution">
    <text evidence="2">The sequence shown here is derived from an EMBL/GenBank/DDBJ whole genome shotgun (WGS) entry which is preliminary data.</text>
</comment>
<reference evidence="2 3" key="1">
    <citation type="submission" date="2015-02" db="EMBL/GenBank/DDBJ databases">
        <title>Single-cell genomics of uncultivated deep-branching MTB reveals a conserved set of magnetosome genes.</title>
        <authorList>
            <person name="Kolinko S."/>
            <person name="Richter M."/>
            <person name="Glockner F.O."/>
            <person name="Brachmann A."/>
            <person name="Schuler D."/>
        </authorList>
    </citation>
    <scope>NUCLEOTIDE SEQUENCE [LARGE SCALE GENOMIC DNA]</scope>
    <source>
        <strain evidence="2">TM-1</strain>
    </source>
</reference>
<keyword evidence="1" id="KW-1133">Transmembrane helix</keyword>
<feature type="transmembrane region" description="Helical" evidence="1">
    <location>
        <begin position="186"/>
        <end position="213"/>
    </location>
</feature>
<feature type="transmembrane region" description="Helical" evidence="1">
    <location>
        <begin position="56"/>
        <end position="77"/>
    </location>
</feature>
<dbReference type="EMBL" id="LACI01002680">
    <property type="protein sequence ID" value="KJU81468.1"/>
    <property type="molecule type" value="Genomic_DNA"/>
</dbReference>
<dbReference type="AlphaFoldDB" id="A0A0F3GLB1"/>
<keyword evidence="1" id="KW-0472">Membrane</keyword>
<feature type="transmembrane region" description="Helical" evidence="1">
    <location>
        <begin position="32"/>
        <end position="50"/>
    </location>
</feature>
<evidence type="ECO:0000313" key="2">
    <source>
        <dbReference type="EMBL" id="KJU81468.1"/>
    </source>
</evidence>
<accession>A0A0F3GLB1</accession>
<keyword evidence="3" id="KW-1185">Reference proteome</keyword>
<feature type="transmembrane region" description="Helical" evidence="1">
    <location>
        <begin position="89"/>
        <end position="107"/>
    </location>
</feature>
<dbReference type="PANTHER" id="PTHR20992">
    <property type="entry name" value="AT15442P-RELATED"/>
    <property type="match status" value="1"/>
</dbReference>
<proteinExistence type="predicted"/>
<feature type="transmembrane region" description="Helical" evidence="1">
    <location>
        <begin position="152"/>
        <end position="174"/>
    </location>
</feature>
<organism evidence="2 3">
    <name type="scientific">Candidatus Magnetobacterium bavaricum</name>
    <dbReference type="NCBI Taxonomy" id="29290"/>
    <lineage>
        <taxon>Bacteria</taxon>
        <taxon>Pseudomonadati</taxon>
        <taxon>Nitrospirota</taxon>
        <taxon>Thermodesulfovibrionia</taxon>
        <taxon>Thermodesulfovibrionales</taxon>
        <taxon>Candidatus Magnetobacteriaceae</taxon>
        <taxon>Candidatus Magnetobacterium</taxon>
    </lineage>
</organism>
<gene>
    <name evidence="2" type="ORF">MBAV_006340</name>
</gene>
<protein>
    <recommendedName>
        <fullName evidence="4">Membrane protein containing DUF389</fullName>
    </recommendedName>
</protein>